<sequence>MTTITNIMNTTTTTTTATTATNIIMDDSISIEAIFRKLKDTRYSYSDKINFATNIWNNTEISFLNKEGFISEWVGSTMISSTKFPE</sequence>
<name>A0A397G9H2_9GLOM</name>
<accession>A0A397G9H2</accession>
<reference evidence="1 2" key="1">
    <citation type="submission" date="2018-08" db="EMBL/GenBank/DDBJ databases">
        <title>Genome and evolution of the arbuscular mycorrhizal fungus Diversispora epigaea (formerly Glomus versiforme) and its bacterial endosymbionts.</title>
        <authorList>
            <person name="Sun X."/>
            <person name="Fei Z."/>
            <person name="Harrison M."/>
        </authorList>
    </citation>
    <scope>NUCLEOTIDE SEQUENCE [LARGE SCALE GENOMIC DNA]</scope>
    <source>
        <strain evidence="1 2">IT104</strain>
    </source>
</reference>
<evidence type="ECO:0000313" key="1">
    <source>
        <dbReference type="EMBL" id="RHZ46036.1"/>
    </source>
</evidence>
<dbReference type="EMBL" id="PQFF01000528">
    <property type="protein sequence ID" value="RHZ46036.1"/>
    <property type="molecule type" value="Genomic_DNA"/>
</dbReference>
<organism evidence="1 2">
    <name type="scientific">Diversispora epigaea</name>
    <dbReference type="NCBI Taxonomy" id="1348612"/>
    <lineage>
        <taxon>Eukaryota</taxon>
        <taxon>Fungi</taxon>
        <taxon>Fungi incertae sedis</taxon>
        <taxon>Mucoromycota</taxon>
        <taxon>Glomeromycotina</taxon>
        <taxon>Glomeromycetes</taxon>
        <taxon>Diversisporales</taxon>
        <taxon>Diversisporaceae</taxon>
        <taxon>Diversispora</taxon>
    </lineage>
</organism>
<dbReference type="AlphaFoldDB" id="A0A397G9H2"/>
<dbReference type="Proteomes" id="UP000266861">
    <property type="component" value="Unassembled WGS sequence"/>
</dbReference>
<keyword evidence="2" id="KW-1185">Reference proteome</keyword>
<protein>
    <submittedName>
        <fullName evidence="1">Uncharacterized protein</fullName>
    </submittedName>
</protein>
<proteinExistence type="predicted"/>
<comment type="caution">
    <text evidence="1">The sequence shown here is derived from an EMBL/GenBank/DDBJ whole genome shotgun (WGS) entry which is preliminary data.</text>
</comment>
<dbReference type="STRING" id="1348612.A0A397G9H2"/>
<gene>
    <name evidence="1" type="ORF">Glove_637g35</name>
</gene>
<evidence type="ECO:0000313" key="2">
    <source>
        <dbReference type="Proteomes" id="UP000266861"/>
    </source>
</evidence>
<dbReference type="OrthoDB" id="160374at2759"/>